<dbReference type="EMBL" id="CAUYUJ010014455">
    <property type="protein sequence ID" value="CAK0841434.1"/>
    <property type="molecule type" value="Genomic_DNA"/>
</dbReference>
<proteinExistence type="predicted"/>
<comment type="caution">
    <text evidence="2">The sequence shown here is derived from an EMBL/GenBank/DDBJ whole genome shotgun (WGS) entry which is preliminary data.</text>
</comment>
<evidence type="ECO:0000313" key="2">
    <source>
        <dbReference type="EMBL" id="CAK0841434.1"/>
    </source>
</evidence>
<keyword evidence="3" id="KW-1185">Reference proteome</keyword>
<keyword evidence="1" id="KW-0472">Membrane</keyword>
<reference evidence="2" key="1">
    <citation type="submission" date="2023-10" db="EMBL/GenBank/DDBJ databases">
        <authorList>
            <person name="Chen Y."/>
            <person name="Shah S."/>
            <person name="Dougan E. K."/>
            <person name="Thang M."/>
            <person name="Chan C."/>
        </authorList>
    </citation>
    <scope>NUCLEOTIDE SEQUENCE [LARGE SCALE GENOMIC DNA]</scope>
</reference>
<feature type="transmembrane region" description="Helical" evidence="1">
    <location>
        <begin position="35"/>
        <end position="53"/>
    </location>
</feature>
<sequence length="102" mass="11231">MLVYFCAAHLVHRRAGHVAEIHTALEQSVAIYVRYYPHVLVMLPFLWFLLLYIEMEMLLRTPVSTTIGLLSCSLIVTPASLMAPGSSALGGAQELARPALHA</sequence>
<name>A0ABN9T8M8_9DINO</name>
<gene>
    <name evidence="2" type="ORF">PCOR1329_LOCUS36638</name>
</gene>
<keyword evidence="1" id="KW-0812">Transmembrane</keyword>
<evidence type="ECO:0000313" key="3">
    <source>
        <dbReference type="Proteomes" id="UP001189429"/>
    </source>
</evidence>
<accession>A0ABN9T8M8</accession>
<keyword evidence="1" id="KW-1133">Transmembrane helix</keyword>
<protein>
    <submittedName>
        <fullName evidence="2">Uncharacterized protein</fullName>
    </submittedName>
</protein>
<organism evidence="2 3">
    <name type="scientific">Prorocentrum cordatum</name>
    <dbReference type="NCBI Taxonomy" id="2364126"/>
    <lineage>
        <taxon>Eukaryota</taxon>
        <taxon>Sar</taxon>
        <taxon>Alveolata</taxon>
        <taxon>Dinophyceae</taxon>
        <taxon>Prorocentrales</taxon>
        <taxon>Prorocentraceae</taxon>
        <taxon>Prorocentrum</taxon>
    </lineage>
</organism>
<dbReference type="Proteomes" id="UP001189429">
    <property type="component" value="Unassembled WGS sequence"/>
</dbReference>
<evidence type="ECO:0000256" key="1">
    <source>
        <dbReference type="SAM" id="Phobius"/>
    </source>
</evidence>